<evidence type="ECO:0000313" key="12">
    <source>
        <dbReference type="Proteomes" id="UP000492821"/>
    </source>
</evidence>
<keyword evidence="6" id="KW-0675">Receptor</keyword>
<evidence type="ECO:0000256" key="10">
    <source>
        <dbReference type="SAM" id="SignalP"/>
    </source>
</evidence>
<dbReference type="Pfam" id="PF08357">
    <property type="entry name" value="SEFIR"/>
    <property type="match status" value="1"/>
</dbReference>
<dbReference type="InterPro" id="IPR039465">
    <property type="entry name" value="IL-17_rcpt-like"/>
</dbReference>
<evidence type="ECO:0000259" key="11">
    <source>
        <dbReference type="PROSITE" id="PS51534"/>
    </source>
</evidence>
<protein>
    <submittedName>
        <fullName evidence="13">SEFIR domain-containing protein</fullName>
    </submittedName>
</protein>
<keyword evidence="4 9" id="KW-1133">Transmembrane helix</keyword>
<keyword evidence="5 9" id="KW-0472">Membrane</keyword>
<dbReference type="InterPro" id="IPR013568">
    <property type="entry name" value="SEFIR_dom"/>
</dbReference>
<evidence type="ECO:0000256" key="4">
    <source>
        <dbReference type="ARBA" id="ARBA00022989"/>
    </source>
</evidence>
<feature type="compositionally biased region" description="Basic and acidic residues" evidence="8">
    <location>
        <begin position="621"/>
        <end position="634"/>
    </location>
</feature>
<keyword evidence="3 10" id="KW-0732">Signal</keyword>
<evidence type="ECO:0000256" key="3">
    <source>
        <dbReference type="ARBA" id="ARBA00022729"/>
    </source>
</evidence>
<keyword evidence="12" id="KW-1185">Reference proteome</keyword>
<comment type="subcellular location">
    <subcellularLocation>
        <location evidence="1">Membrane</location>
        <topology evidence="1">Single-pass type I membrane protein</topology>
    </subcellularLocation>
</comment>
<evidence type="ECO:0000256" key="1">
    <source>
        <dbReference type="ARBA" id="ARBA00004479"/>
    </source>
</evidence>
<dbReference type="Gene3D" id="3.40.50.11530">
    <property type="match status" value="1"/>
</dbReference>
<reference evidence="12" key="1">
    <citation type="journal article" date="2013" name="Genetics">
        <title>The draft genome and transcriptome of Panagrellus redivivus are shaped by the harsh demands of a free-living lifestyle.</title>
        <authorList>
            <person name="Srinivasan J."/>
            <person name="Dillman A.R."/>
            <person name="Macchietto M.G."/>
            <person name="Heikkinen L."/>
            <person name="Lakso M."/>
            <person name="Fracchia K.M."/>
            <person name="Antoshechkin I."/>
            <person name="Mortazavi A."/>
            <person name="Wong G."/>
            <person name="Sternberg P.W."/>
        </authorList>
    </citation>
    <scope>NUCLEOTIDE SEQUENCE [LARGE SCALE GENOMIC DNA]</scope>
    <source>
        <strain evidence="12">MT8872</strain>
    </source>
</reference>
<keyword evidence="7" id="KW-0325">Glycoprotein</keyword>
<feature type="signal peptide" evidence="10">
    <location>
        <begin position="1"/>
        <end position="24"/>
    </location>
</feature>
<evidence type="ECO:0000256" key="5">
    <source>
        <dbReference type="ARBA" id="ARBA00023136"/>
    </source>
</evidence>
<evidence type="ECO:0000256" key="9">
    <source>
        <dbReference type="SAM" id="Phobius"/>
    </source>
</evidence>
<evidence type="ECO:0000256" key="2">
    <source>
        <dbReference type="ARBA" id="ARBA00022692"/>
    </source>
</evidence>
<feature type="domain" description="SEFIR" evidence="11">
    <location>
        <begin position="378"/>
        <end position="539"/>
    </location>
</feature>
<keyword evidence="2 9" id="KW-0812">Transmembrane</keyword>
<accession>A0A7E4VDF7</accession>
<evidence type="ECO:0000256" key="6">
    <source>
        <dbReference type="ARBA" id="ARBA00023170"/>
    </source>
</evidence>
<dbReference type="GO" id="GO:0030368">
    <property type="term" value="F:interleukin-17 receptor activity"/>
    <property type="evidence" value="ECO:0007669"/>
    <property type="project" value="InterPro"/>
</dbReference>
<evidence type="ECO:0000313" key="13">
    <source>
        <dbReference type="WBParaSite" id="Pan_g19712.t1"/>
    </source>
</evidence>
<reference evidence="13" key="2">
    <citation type="submission" date="2020-10" db="UniProtKB">
        <authorList>
            <consortium name="WormBaseParasite"/>
        </authorList>
    </citation>
    <scope>IDENTIFICATION</scope>
</reference>
<feature type="transmembrane region" description="Helical" evidence="9">
    <location>
        <begin position="327"/>
        <end position="357"/>
    </location>
</feature>
<proteinExistence type="predicted"/>
<feature type="chain" id="PRO_5028989339" evidence="10">
    <location>
        <begin position="25"/>
        <end position="658"/>
    </location>
</feature>
<dbReference type="AlphaFoldDB" id="A0A7E4VDF7"/>
<dbReference type="GO" id="GO:0016020">
    <property type="term" value="C:membrane"/>
    <property type="evidence" value="ECO:0007669"/>
    <property type="project" value="UniProtKB-SubCell"/>
</dbReference>
<sequence length="658" mass="74742">MIAMHPFISFLAAFLATGIAIASGQSCTFVPKTQLHDGTPANVYFESDSRNCTLNLPEAPLETCDVSDFDVRFSPLAVFPPAKNMWPYVDLNITVIPKVFVSDIFVQLECLSSSHNENVYCKNHSFLRKYGEFYWPCRQHQVLSEKKDVKLPYTFEHACFRMHGPSQYRFNVTILPQRCRLSYLVAMPPDEQVEQRIKDFKNSVGKTPIVADWSPLFTIDANDPNSLVLRFARNDPDASDVTVALYLKESKSVSNLLQKEVLPSPKTEVSIAAPAGEYNAFVYVDHPYCVLKCPEGKSTDCRVCNFTYLNFTLHDHKMNGIQRFKHYVFFVAKVLCYVLGVLIIICLLVVLAMYLYCKFIQPRILRRRPPQAFAMTETPDVLIVYTDDCPEHTASVVAFAELLENHANAHVWIDTKDLLNHSVKPSMWLMRAISEVKFIILVFSAASKQVIAGEALPQRRPFPDLFSPAVRAVTTRINELTSRNGVDLTRNPLKTDSNALDRFIVARFAYTSPSAIPEFFSLLKCRHVVIPQDLGRLFGYLHEVDAPSDKAVIEIDADTTYLKDSMQRFAEYAHDNPDWLKERMKQTETVYHDPREFERLPLNTITEATTVDELAQHYEHLSKPDDDDDDKHADTGIAASSEKFELLGSMNDISSDSD</sequence>
<evidence type="ECO:0000256" key="8">
    <source>
        <dbReference type="SAM" id="MobiDB-lite"/>
    </source>
</evidence>
<organism evidence="12 13">
    <name type="scientific">Panagrellus redivivus</name>
    <name type="common">Microworm</name>
    <dbReference type="NCBI Taxonomy" id="6233"/>
    <lineage>
        <taxon>Eukaryota</taxon>
        <taxon>Metazoa</taxon>
        <taxon>Ecdysozoa</taxon>
        <taxon>Nematoda</taxon>
        <taxon>Chromadorea</taxon>
        <taxon>Rhabditida</taxon>
        <taxon>Tylenchina</taxon>
        <taxon>Panagrolaimomorpha</taxon>
        <taxon>Panagrolaimoidea</taxon>
        <taxon>Panagrolaimidae</taxon>
        <taxon>Panagrellus</taxon>
    </lineage>
</organism>
<dbReference type="WBParaSite" id="Pan_g19712.t1">
    <property type="protein sequence ID" value="Pan_g19712.t1"/>
    <property type="gene ID" value="Pan_g19712"/>
</dbReference>
<name>A0A7E4VDF7_PANRE</name>
<evidence type="ECO:0000256" key="7">
    <source>
        <dbReference type="ARBA" id="ARBA00023180"/>
    </source>
</evidence>
<dbReference type="PROSITE" id="PS51534">
    <property type="entry name" value="SEFIR"/>
    <property type="match status" value="1"/>
</dbReference>
<dbReference type="PANTHER" id="PTHR15583">
    <property type="entry name" value="INTERLEUKIN-17 RECEPTOR"/>
    <property type="match status" value="1"/>
</dbReference>
<dbReference type="PANTHER" id="PTHR15583:SF7">
    <property type="entry name" value="INTERLEUKIN CYTOKINE RECEPTOR-RELATED PROTEIN 2"/>
    <property type="match status" value="1"/>
</dbReference>
<dbReference type="Proteomes" id="UP000492821">
    <property type="component" value="Unassembled WGS sequence"/>
</dbReference>
<feature type="region of interest" description="Disordered" evidence="8">
    <location>
        <begin position="621"/>
        <end position="658"/>
    </location>
</feature>